<sequence>SCQSEQKGEDPATFKDAYLLISNRYDVPEEVLQAYVKRWRIGVSS</sequence>
<proteinExistence type="predicted"/>
<organism evidence="1 2">
    <name type="scientific">Paenibacillus popilliae ATCC 14706</name>
    <dbReference type="NCBI Taxonomy" id="1212764"/>
    <lineage>
        <taxon>Bacteria</taxon>
        <taxon>Bacillati</taxon>
        <taxon>Bacillota</taxon>
        <taxon>Bacilli</taxon>
        <taxon>Bacillales</taxon>
        <taxon>Paenibacillaceae</taxon>
        <taxon>Paenibacillus</taxon>
    </lineage>
</organism>
<evidence type="ECO:0000313" key="1">
    <source>
        <dbReference type="EMBL" id="GAC44250.1"/>
    </source>
</evidence>
<comment type="caution">
    <text evidence="1">The sequence shown here is derived from an EMBL/GenBank/DDBJ whole genome shotgun (WGS) entry which is preliminary data.</text>
</comment>
<dbReference type="Proteomes" id="UP000029453">
    <property type="component" value="Unassembled WGS sequence"/>
</dbReference>
<keyword evidence="2" id="KW-1185">Reference proteome</keyword>
<name>M9LLQ5_PAEPP</name>
<dbReference type="EMBL" id="BALG01000405">
    <property type="protein sequence ID" value="GAC44250.1"/>
    <property type="molecule type" value="Genomic_DNA"/>
</dbReference>
<reference evidence="1 2" key="1">
    <citation type="submission" date="2012-10" db="EMBL/GenBank/DDBJ databases">
        <title>Draft Genome Sequence of Paenibacillus popilliae ATCC 14706T.</title>
        <authorList>
            <person name="Iiyama K."/>
            <person name="Mori K."/>
            <person name="Mon H."/>
            <person name="Chieda Y."/>
            <person name="Lee J.M."/>
            <person name="Kusakabe T."/>
            <person name="Tashiro K."/>
            <person name="Asano S."/>
            <person name="Yasunaga-Aoki C."/>
            <person name="Shimizu S."/>
        </authorList>
    </citation>
    <scope>NUCLEOTIDE SEQUENCE [LARGE SCALE GENOMIC DNA]</scope>
    <source>
        <strain evidence="1 2">ATCC 14706</strain>
    </source>
</reference>
<protein>
    <submittedName>
        <fullName evidence="1">Uncharacterized conserved protein</fullName>
    </submittedName>
</protein>
<evidence type="ECO:0000313" key="2">
    <source>
        <dbReference type="Proteomes" id="UP000029453"/>
    </source>
</evidence>
<accession>M9LLQ5</accession>
<gene>
    <name evidence="1" type="ORF">PPOP_3653</name>
</gene>
<dbReference type="AlphaFoldDB" id="M9LLQ5"/>
<feature type="non-terminal residue" evidence="1">
    <location>
        <position position="1"/>
    </location>
</feature>